<dbReference type="EMBL" id="CM044701">
    <property type="protein sequence ID" value="KAI5683307.1"/>
    <property type="molecule type" value="Genomic_DNA"/>
</dbReference>
<proteinExistence type="predicted"/>
<reference evidence="2" key="1">
    <citation type="journal article" date="2023" name="Nat. Plants">
        <title>Single-cell RNA sequencing provides a high-resolution roadmap for understanding the multicellular compartmentation of specialized metabolism.</title>
        <authorList>
            <person name="Sun S."/>
            <person name="Shen X."/>
            <person name="Li Y."/>
            <person name="Li Y."/>
            <person name="Wang S."/>
            <person name="Li R."/>
            <person name="Zhang H."/>
            <person name="Shen G."/>
            <person name="Guo B."/>
            <person name="Wei J."/>
            <person name="Xu J."/>
            <person name="St-Pierre B."/>
            <person name="Chen S."/>
            <person name="Sun C."/>
        </authorList>
    </citation>
    <scope>NUCLEOTIDE SEQUENCE [LARGE SCALE GENOMIC DNA]</scope>
</reference>
<gene>
    <name evidence="1" type="ORF">M9H77_04535</name>
</gene>
<evidence type="ECO:0000313" key="2">
    <source>
        <dbReference type="Proteomes" id="UP001060085"/>
    </source>
</evidence>
<keyword evidence="2" id="KW-1185">Reference proteome</keyword>
<evidence type="ECO:0000313" key="1">
    <source>
        <dbReference type="EMBL" id="KAI5683307.1"/>
    </source>
</evidence>
<dbReference type="Proteomes" id="UP001060085">
    <property type="component" value="Linkage Group LG01"/>
</dbReference>
<name>A0ACC0CEP5_CATRO</name>
<sequence>MKEHKIKEKGRELARIRPPAGAFSLIWPVESNQQCIIHICNCFLIENCEKTSTMSCVDVENVNCDVLNPSVSEDVSLVGTVVACEEDAFSLYNDYAFRLGCGFSNIVGPYYIDKAGQRERYVRKKSIVEIKCNQAKGKRTSALTHASRIKTVV</sequence>
<accession>A0ACC0CEP5</accession>
<protein>
    <submittedName>
        <fullName evidence="1">Uncharacterized protein</fullName>
    </submittedName>
</protein>
<comment type="caution">
    <text evidence="1">The sequence shown here is derived from an EMBL/GenBank/DDBJ whole genome shotgun (WGS) entry which is preliminary data.</text>
</comment>
<organism evidence="1 2">
    <name type="scientific">Catharanthus roseus</name>
    <name type="common">Madagascar periwinkle</name>
    <name type="synonym">Vinca rosea</name>
    <dbReference type="NCBI Taxonomy" id="4058"/>
    <lineage>
        <taxon>Eukaryota</taxon>
        <taxon>Viridiplantae</taxon>
        <taxon>Streptophyta</taxon>
        <taxon>Embryophyta</taxon>
        <taxon>Tracheophyta</taxon>
        <taxon>Spermatophyta</taxon>
        <taxon>Magnoliopsida</taxon>
        <taxon>eudicotyledons</taxon>
        <taxon>Gunneridae</taxon>
        <taxon>Pentapetalae</taxon>
        <taxon>asterids</taxon>
        <taxon>lamiids</taxon>
        <taxon>Gentianales</taxon>
        <taxon>Apocynaceae</taxon>
        <taxon>Rauvolfioideae</taxon>
        <taxon>Vinceae</taxon>
        <taxon>Catharanthinae</taxon>
        <taxon>Catharanthus</taxon>
    </lineage>
</organism>